<accession>A0ACC1PPN2</accession>
<keyword evidence="2" id="KW-1185">Reference proteome</keyword>
<reference evidence="1" key="1">
    <citation type="submission" date="2022-10" db="EMBL/GenBank/DDBJ databases">
        <title>Genome Sequence of Xylaria curta.</title>
        <authorList>
            <person name="Buettner E."/>
        </authorList>
    </citation>
    <scope>NUCLEOTIDE SEQUENCE</scope>
    <source>
        <strain evidence="1">Babe10</strain>
    </source>
</reference>
<proteinExistence type="predicted"/>
<protein>
    <submittedName>
        <fullName evidence="1">Uncharacterized protein</fullName>
    </submittedName>
</protein>
<sequence>MPTSIQSEDPCVLDENHRRQDDPVCIIGMACRLPGDVRSPTDLWRFLMDKRSSQGKIPPERYNFKGFYSHESGKAGTMNVDGGYFLREDVRQFDSEFFGINNFEATYGKHDHALLELSAAEWHSYMNCSMDPQQRKLLEVVFECLENAGASLSHISGSNTGVYVGNFTQDNLLTQVRDPDDLRHYHATGTGLTMLANRISHAFNLHGPSLTLDTACSSSIYCLHLAVSALKARECDGAIIAASNLCMSPAPHIAAMKAGMLSPTSTCHTFDASADGYARADGVDAVYLKRLSSAIQNNDTIYAIVRGSATNSNGRTSGIINPSTEFQEAVVRKAYDTAGLDFSGTDYVECHGTGTELGDVVELEALSRCFSSNRSRPLKIGGAKPNFGHSEAASSLTSLIKVSLAFRHGIIPPTRGITTLNPKLELDHHNMEIVTEPQPWPRALQRASICSFGYGGANAHAILESLSSYSGGSAKPATEAEDTTQYFVLPVSAASTKSLETRVDDISRISHSCEVRRLGSLSYTLGERITRMMFRSALLVTLDRSASHKTRQVELFSPSVSSKTEVLNIGFIFTGQGAQYPGMGKELLDHSAVFLNTIRELDEALRRLPAQIAPDWSLEDMLKNTQEKSTIHLATRSQPVCTALQIGLINVLNSWGIRPSVAIGHSSGEIAAAYSSGLIREVAHQAILTAYFRGQAVSHMPTRGAMLACGISPDEARALLEELGLHEQVFVACINAPRSVTLSGLLEGIEAVQQELQARKSFCRLLETDGQAYHSPWMKDAGATYESLLQPYYQNVPEYTPSRATMYSTAGNTNQTLVPVDATTNMSIYWRNNLENPVQFYPILKDVLRKEKIHLIEIGPHSALKGPISQIRAAENHNERDIPYSHSLLRSQDANQCMKRLASTLFIHGYDLEWRGINDPSGVTGGLAVFQELPPYPWDYSNGLRWFEPRASNDLRNRLHIRHELLGSQQVAGNGLEWTWRNVIHIDEMPWLRDHKIETQIVFPAAGYLAMAMEAIDRIRDTVHGALETPPHDEDMMFLFENVNINSALVVPDENSLDSPAIELHTTMALRSLSAKASSTSTYDFTISSWISGQATIHCVGSIKLSNPSFKKALMPDDIYDYRDFSMDVWYDRYHDEGMLFGPYFRTLSSVRADRKQLRSEVQCGTQIQPSQIERSAALYTVHPLTIDSCLQATVISASLGNPDAFRAYVPVFIAECRIRRSKPYKDERPGVINAQSSRTSFSTLQASCTLAGDGGVPIIDMKGIRLSVYIGKAAKDRGDTAPYLQRHPAMRVQWKPDIHLLSLGSKPHLDAYIAAFMQRNISAFDNDERTAIIGALLDLAGHKNPQASIMEIGTCYKRTQEQWSSLLDYETPFPRLGSWSSVHADEIDQHFIENPDLGTFDVVIYNDDRSHGLWDISPEKLPPQIKNSNVIIGRESDSIMATLAASGFSTVTTLGQIMLAVRVDKQTIGRNVLIVGREMPMPMHGFVAHLSWFLMKRGISVNAIALAQLDMSDISDNLTCISLLESEEPFLPTMAQHEIDKLHVLTDKVKNLVWISGADMLRVPNPDFNLVGGLARAIMIEQPSLRFATLDIGRLENFSSDFSPLCEAILDVLWSQEGIEDKEFVFLDGLLYVSRLEPHTTINDLFQRCNRKEQKPDNQLRLGSVGPARLAIGRVGTTDTIHFQQLCEPYRAPPRGYIDVQVKAVSLNAKDVYTISGRIETRTGTTAIELGGVVAAVGPDVDFKPGDRVLVVTPNNFSTIERVPAWTAYKLLPEEDYGVVASLPTIYCAALYAIRDRAQLRSGEAILVHSGAGAFGLATIALARRAGAIVYTTVGSAKKRDYLTSLGVPSAHIFNSRDDAFVDSLKVLTKGRGVDVIINSLVGELMHASWGCLAPFGRFIEVGKRELVDNGMLDMSVFSRNASFAAFDLTDMFFQNDEYYKSVVSRLVVDVLDLYRSKAIQPVPLTVFDVSDTIPAYRYFSSKDRIGKIIISLENEDSPVAVSAPRYQTILSPDKVYLLVGGLGGLGQTLARWMMSRGAKRFVFLQRSGCDKPGVREFVDSLERDDALVAVVKGDVTNPRDVAACVEACGTLRGPLGGVVQAAMGLHEQLFTEMTSEVWQKSVKPKWAGTWNLHTAIDGRDESLDFFLMISSMNGTVGTPTESNYCAANAFLDAFAYWRRSQGKPAISLGLGMISGIGYFHENPEVEKVLLRRGIQPLSESDFIHLVDLAIHGSQQNQSENGWPAHILTGLETTSIRRYFEQGFEVPVPHSIMGDPRASILASALETNRSAWHSRLSGTGSKSGLVFMRDGSSNGNAAVKESVTQILTKRFSDLLLTPIDQIDPMKPFEKFGIDNLLSPQKSLDTIAGLVEAGKQLQG</sequence>
<gene>
    <name evidence="1" type="ORF">NUW58_g798</name>
</gene>
<evidence type="ECO:0000313" key="1">
    <source>
        <dbReference type="EMBL" id="KAJ2996980.1"/>
    </source>
</evidence>
<evidence type="ECO:0000313" key="2">
    <source>
        <dbReference type="Proteomes" id="UP001143856"/>
    </source>
</evidence>
<organism evidence="1 2">
    <name type="scientific">Xylaria curta</name>
    <dbReference type="NCBI Taxonomy" id="42375"/>
    <lineage>
        <taxon>Eukaryota</taxon>
        <taxon>Fungi</taxon>
        <taxon>Dikarya</taxon>
        <taxon>Ascomycota</taxon>
        <taxon>Pezizomycotina</taxon>
        <taxon>Sordariomycetes</taxon>
        <taxon>Xylariomycetidae</taxon>
        <taxon>Xylariales</taxon>
        <taxon>Xylariaceae</taxon>
        <taxon>Xylaria</taxon>
    </lineage>
</organism>
<comment type="caution">
    <text evidence="1">The sequence shown here is derived from an EMBL/GenBank/DDBJ whole genome shotgun (WGS) entry which is preliminary data.</text>
</comment>
<name>A0ACC1PPN2_9PEZI</name>
<dbReference type="EMBL" id="JAPDGR010000074">
    <property type="protein sequence ID" value="KAJ2996980.1"/>
    <property type="molecule type" value="Genomic_DNA"/>
</dbReference>
<dbReference type="Proteomes" id="UP001143856">
    <property type="component" value="Unassembled WGS sequence"/>
</dbReference>